<dbReference type="InterPro" id="IPR028098">
    <property type="entry name" value="Glyco_trans_4-like_N"/>
</dbReference>
<evidence type="ECO:0000313" key="4">
    <source>
        <dbReference type="EMBL" id="CAI8053162.1"/>
    </source>
</evidence>
<sequence>MRIAQIMLARRLGGGEQVFIDLCGAAASRGHEVLAIGAAESDAMDALDRRSDLQCARVRCHGTWDPLCRWAIGRLLRRFEPDVVQTHMGRASALGGKAARSAGYPTLAMLHTMIELKYYRTIDLFVPTTADQEAYLRKNGVPADRVERIPHFRSMEPVAIAKAPRQTDGVVKTLGRFVHKKGFDVLLHAAAHAAAQGATFRLEIGGDGPERSSLKALAARLGIGDRVTFCGWIDDVAAFLADADLFVLPSRIEPFGIVVWRRWPAVFPLSPRASAARWKLSMSTPLSWFRPTIRRHWRRL</sequence>
<proteinExistence type="predicted"/>
<accession>A0AA35TSI0</accession>
<evidence type="ECO:0000259" key="2">
    <source>
        <dbReference type="Pfam" id="PF00534"/>
    </source>
</evidence>
<evidence type="ECO:0000313" key="5">
    <source>
        <dbReference type="Proteomes" id="UP001174909"/>
    </source>
</evidence>
<reference evidence="4" key="1">
    <citation type="submission" date="2023-03" db="EMBL/GenBank/DDBJ databases">
        <authorList>
            <person name="Steffen K."/>
            <person name="Cardenas P."/>
        </authorList>
    </citation>
    <scope>NUCLEOTIDE SEQUENCE</scope>
</reference>
<evidence type="ECO:0000259" key="3">
    <source>
        <dbReference type="Pfam" id="PF13439"/>
    </source>
</evidence>
<dbReference type="EMBL" id="CASHTH010004073">
    <property type="protein sequence ID" value="CAI8053162.1"/>
    <property type="molecule type" value="Genomic_DNA"/>
</dbReference>
<keyword evidence="5" id="KW-1185">Reference proteome</keyword>
<dbReference type="PANTHER" id="PTHR12526">
    <property type="entry name" value="GLYCOSYLTRANSFERASE"/>
    <property type="match status" value="1"/>
</dbReference>
<feature type="domain" description="Glycosyl transferase family 1" evidence="2">
    <location>
        <begin position="165"/>
        <end position="259"/>
    </location>
</feature>
<feature type="domain" description="Glycosyltransferase subfamily 4-like N-terminal" evidence="3">
    <location>
        <begin position="13"/>
        <end position="151"/>
    </location>
</feature>
<dbReference type="Gene3D" id="3.40.50.2000">
    <property type="entry name" value="Glycogen Phosphorylase B"/>
    <property type="match status" value="2"/>
</dbReference>
<comment type="caution">
    <text evidence="4">The sequence shown here is derived from an EMBL/GenBank/DDBJ whole genome shotgun (WGS) entry which is preliminary data.</text>
</comment>
<dbReference type="Pfam" id="PF13439">
    <property type="entry name" value="Glyco_transf_4"/>
    <property type="match status" value="1"/>
</dbReference>
<protein>
    <submittedName>
        <fullName evidence="4">Lipopolysaccharide core biosynthesis glycosyltransferase LpsD</fullName>
    </submittedName>
</protein>
<dbReference type="Proteomes" id="UP001174909">
    <property type="component" value="Unassembled WGS sequence"/>
</dbReference>
<name>A0AA35TSI0_GEOBA</name>
<gene>
    <name evidence="4" type="ORF">GBAR_LOCUS29077</name>
</gene>
<dbReference type="InterPro" id="IPR001296">
    <property type="entry name" value="Glyco_trans_1"/>
</dbReference>
<dbReference type="AlphaFoldDB" id="A0AA35TSI0"/>
<dbReference type="GO" id="GO:0016757">
    <property type="term" value="F:glycosyltransferase activity"/>
    <property type="evidence" value="ECO:0007669"/>
    <property type="project" value="UniProtKB-KW"/>
</dbReference>
<dbReference type="Pfam" id="PF00534">
    <property type="entry name" value="Glycos_transf_1"/>
    <property type="match status" value="1"/>
</dbReference>
<dbReference type="CDD" id="cd03811">
    <property type="entry name" value="GT4_GT28_WabH-like"/>
    <property type="match status" value="1"/>
</dbReference>
<dbReference type="SUPFAM" id="SSF53756">
    <property type="entry name" value="UDP-Glycosyltransferase/glycogen phosphorylase"/>
    <property type="match status" value="1"/>
</dbReference>
<evidence type="ECO:0000256" key="1">
    <source>
        <dbReference type="ARBA" id="ARBA00022676"/>
    </source>
</evidence>
<keyword evidence="1" id="KW-0328">Glycosyltransferase</keyword>
<keyword evidence="1" id="KW-0808">Transferase</keyword>
<organism evidence="4 5">
    <name type="scientific">Geodia barretti</name>
    <name type="common">Barrett's horny sponge</name>
    <dbReference type="NCBI Taxonomy" id="519541"/>
    <lineage>
        <taxon>Eukaryota</taxon>
        <taxon>Metazoa</taxon>
        <taxon>Porifera</taxon>
        <taxon>Demospongiae</taxon>
        <taxon>Heteroscleromorpha</taxon>
        <taxon>Tetractinellida</taxon>
        <taxon>Astrophorina</taxon>
        <taxon>Geodiidae</taxon>
        <taxon>Geodia</taxon>
    </lineage>
</organism>